<evidence type="ECO:0000256" key="1">
    <source>
        <dbReference type="ARBA" id="ARBA00007698"/>
    </source>
</evidence>
<keyword evidence="5 7" id="KW-0699">rRNA-binding</keyword>
<dbReference type="NCBIfam" id="TIGR01032">
    <property type="entry name" value="rplT_bact"/>
    <property type="match status" value="1"/>
</dbReference>
<keyword evidence="5 7" id="KW-0694">RNA-binding</keyword>
<dbReference type="GO" id="GO:0005840">
    <property type="term" value="C:ribosome"/>
    <property type="evidence" value="ECO:0007669"/>
    <property type="project" value="UniProtKB-KW"/>
</dbReference>
<accession>A0A0C5BQM0</accession>
<dbReference type="SUPFAM" id="SSF74731">
    <property type="entry name" value="Ribosomal protein L20"/>
    <property type="match status" value="1"/>
</dbReference>
<comment type="similarity">
    <text evidence="1 5 6">Belongs to the bacterial ribosomal protein bL20 family.</text>
</comment>
<dbReference type="PANTHER" id="PTHR10986">
    <property type="entry name" value="39S RIBOSOMAL PROTEIN L20"/>
    <property type="match status" value="1"/>
</dbReference>
<evidence type="ECO:0000256" key="4">
    <source>
        <dbReference type="ARBA" id="ARBA00035295"/>
    </source>
</evidence>
<evidence type="ECO:0000256" key="2">
    <source>
        <dbReference type="ARBA" id="ARBA00022980"/>
    </source>
</evidence>
<dbReference type="FunFam" id="1.10.1900.20:FF:000001">
    <property type="entry name" value="50S ribosomal protein L20"/>
    <property type="match status" value="1"/>
</dbReference>
<dbReference type="InterPro" id="IPR005813">
    <property type="entry name" value="Ribosomal_bL20"/>
</dbReference>
<evidence type="ECO:0000256" key="5">
    <source>
        <dbReference type="HAMAP-Rule" id="MF_00382"/>
    </source>
</evidence>
<dbReference type="Gene3D" id="1.10.1900.20">
    <property type="entry name" value="Ribosomal protein L20"/>
    <property type="match status" value="1"/>
</dbReference>
<geneLocation type="chloroplast" evidence="8"/>
<dbReference type="Gene3D" id="6.10.160.10">
    <property type="match status" value="1"/>
</dbReference>
<evidence type="ECO:0000313" key="8">
    <source>
        <dbReference type="EMBL" id="AJM90194.1"/>
    </source>
</evidence>
<dbReference type="HAMAP" id="MF_00382">
    <property type="entry name" value="Ribosomal_bL20"/>
    <property type="match status" value="1"/>
</dbReference>
<dbReference type="GO" id="GO:0009507">
    <property type="term" value="C:chloroplast"/>
    <property type="evidence" value="ECO:0007669"/>
    <property type="project" value="UniProtKB-SubCell"/>
</dbReference>
<keyword evidence="8" id="KW-0150">Chloroplast</keyword>
<dbReference type="CDD" id="cd07026">
    <property type="entry name" value="Ribosomal_L20"/>
    <property type="match status" value="1"/>
</dbReference>
<dbReference type="AlphaFoldDB" id="A0A0C5BQM0"/>
<dbReference type="GO" id="GO:1990904">
    <property type="term" value="C:ribonucleoprotein complex"/>
    <property type="evidence" value="ECO:0007669"/>
    <property type="project" value="UniProtKB-KW"/>
</dbReference>
<dbReference type="InterPro" id="IPR035566">
    <property type="entry name" value="Ribosomal_protein_bL20_C"/>
</dbReference>
<dbReference type="GO" id="GO:0003735">
    <property type="term" value="F:structural constituent of ribosome"/>
    <property type="evidence" value="ECO:0007669"/>
    <property type="project" value="InterPro"/>
</dbReference>
<dbReference type="GO" id="GO:0019843">
    <property type="term" value="F:rRNA binding"/>
    <property type="evidence" value="ECO:0007669"/>
    <property type="project" value="UniProtKB-UniRule"/>
</dbReference>
<keyword evidence="3 5" id="KW-0687">Ribonucleoprotein</keyword>
<evidence type="ECO:0000256" key="6">
    <source>
        <dbReference type="RuleBase" id="RU000561"/>
    </source>
</evidence>
<keyword evidence="8" id="KW-0934">Plastid</keyword>
<sequence length="115" mass="13346">MTRVKRGNVARRRRNKILKIAKGFRGSSSTLFRTANQHALKALCASHRDRLQRRRSLRGLWITRINAAVRSQGVKYNDFLFSLRKANMCLNRKVLAQLASRDGDAFRRVVELIHE</sequence>
<comment type="function">
    <text evidence="5 7">Binds directly to 23S ribosomal RNA and is necessary for the in vitro assembly process of the 50S ribosomal subunit. It is not involved in the protein synthesizing functions of that subunit.</text>
</comment>
<keyword evidence="2 5" id="KW-0689">Ribosomal protein</keyword>
<evidence type="ECO:0000256" key="7">
    <source>
        <dbReference type="RuleBase" id="RU004311"/>
    </source>
</evidence>
<protein>
    <recommendedName>
        <fullName evidence="4 5">Large ribosomal subunit protein bL20c</fullName>
    </recommendedName>
</protein>
<evidence type="ECO:0000256" key="3">
    <source>
        <dbReference type="ARBA" id="ARBA00023274"/>
    </source>
</evidence>
<dbReference type="Pfam" id="PF00453">
    <property type="entry name" value="Ribosomal_L20"/>
    <property type="match status" value="1"/>
</dbReference>
<organism evidence="8">
    <name type="scientific">Elliptochloris antarctica</name>
    <name type="common">Green alga</name>
    <name type="synonym">Hemichloris antarctica</name>
    <dbReference type="NCBI Taxonomy" id="1844074"/>
    <lineage>
        <taxon>Eukaryota</taxon>
        <taxon>Viridiplantae</taxon>
        <taxon>Chlorophyta</taxon>
        <taxon>core chlorophytes</taxon>
        <taxon>Trebouxiophyceae</taxon>
        <taxon>Trebouxiophyceae incertae sedis</taxon>
        <taxon>Elliptochloris clade</taxon>
        <taxon>Elliptochloris</taxon>
    </lineage>
</organism>
<dbReference type="EMBL" id="KM491851">
    <property type="protein sequence ID" value="AJM90194.1"/>
    <property type="molecule type" value="Genomic_DNA"/>
</dbReference>
<proteinExistence type="inferred from homology"/>
<comment type="subcellular location">
    <subcellularLocation>
        <location evidence="5">Plastid</location>
        <location evidence="5">Chloroplast</location>
    </subcellularLocation>
</comment>
<gene>
    <name evidence="5 8" type="primary">rpl20</name>
</gene>
<dbReference type="PRINTS" id="PR00062">
    <property type="entry name" value="RIBOSOMALL20"/>
</dbReference>
<dbReference type="GO" id="GO:0006412">
    <property type="term" value="P:translation"/>
    <property type="evidence" value="ECO:0007669"/>
    <property type="project" value="InterPro"/>
</dbReference>
<name>A0A0C5BQM0_ELLAN</name>
<reference evidence="8" key="1">
    <citation type="journal article" date="2014" name="Front Ecol Evol">
        <title>New phylogenetic hypotheses for the core Chlorophyta based on chloroplast sequence data.</title>
        <authorList>
            <person name="Fucikova K."/>
            <person name="Leliaert F."/>
            <person name="Cooper E.D."/>
            <person name="Skaloud P."/>
            <person name="D'Hondt S."/>
            <person name="De Clerck O."/>
            <person name="Gurgel C.F.D."/>
            <person name="Lewis L.A."/>
            <person name="Lewis P.O."/>
            <person name="Lopez-Bautista J.M."/>
            <person name="Delwiche C.F."/>
            <person name="Verbruggen H."/>
        </authorList>
    </citation>
    <scope>NUCLEOTIDE SEQUENCE</scope>
    <source>
        <strain evidence="8">UTEX EE124</strain>
    </source>
</reference>
<dbReference type="GO" id="GO:0000027">
    <property type="term" value="P:ribosomal large subunit assembly"/>
    <property type="evidence" value="ECO:0007669"/>
    <property type="project" value="UniProtKB-UniRule"/>
</dbReference>